<evidence type="ECO:0000256" key="1">
    <source>
        <dbReference type="ARBA" id="ARBA00022723"/>
    </source>
</evidence>
<evidence type="ECO:0000256" key="3">
    <source>
        <dbReference type="ARBA" id="ARBA00022833"/>
    </source>
</evidence>
<dbReference type="PROSITE" id="PS50090">
    <property type="entry name" value="MYB_LIKE"/>
    <property type="match status" value="1"/>
</dbReference>
<evidence type="ECO:0000256" key="4">
    <source>
        <dbReference type="SAM" id="Coils"/>
    </source>
</evidence>
<dbReference type="OrthoDB" id="608866at2759"/>
<dbReference type="CDD" id="cd11660">
    <property type="entry name" value="SANT_TRF"/>
    <property type="match status" value="1"/>
</dbReference>
<dbReference type="EMBL" id="LNRQ01000003">
    <property type="protein sequence ID" value="KZN01291.1"/>
    <property type="molecule type" value="Genomic_DNA"/>
</dbReference>
<dbReference type="SUPFAM" id="SSF57903">
    <property type="entry name" value="FYVE/PHD zinc finger"/>
    <property type="match status" value="1"/>
</dbReference>
<protein>
    <recommendedName>
        <fullName evidence="6">Myb-like domain-containing protein</fullName>
    </recommendedName>
</protein>
<organism evidence="7">
    <name type="scientific">Daucus carota subsp. sativus</name>
    <name type="common">Carrot</name>
    <dbReference type="NCBI Taxonomy" id="79200"/>
    <lineage>
        <taxon>Eukaryota</taxon>
        <taxon>Viridiplantae</taxon>
        <taxon>Streptophyta</taxon>
        <taxon>Embryophyta</taxon>
        <taxon>Tracheophyta</taxon>
        <taxon>Spermatophyta</taxon>
        <taxon>Magnoliopsida</taxon>
        <taxon>eudicotyledons</taxon>
        <taxon>Gunneridae</taxon>
        <taxon>Pentapetalae</taxon>
        <taxon>asterids</taxon>
        <taxon>campanulids</taxon>
        <taxon>Apiales</taxon>
        <taxon>Apiaceae</taxon>
        <taxon>Apioideae</taxon>
        <taxon>Scandiceae</taxon>
        <taxon>Daucinae</taxon>
        <taxon>Daucus</taxon>
        <taxon>Daucus sect. Daucus</taxon>
    </lineage>
</organism>
<evidence type="ECO:0000259" key="6">
    <source>
        <dbReference type="PROSITE" id="PS50090"/>
    </source>
</evidence>
<comment type="caution">
    <text evidence="7">The sequence shown here is derived from an EMBL/GenBank/DDBJ whole genome shotgun (WGS) entry which is preliminary data.</text>
</comment>
<dbReference type="STRING" id="79200.A0A162AI78"/>
<name>A0A162AI78_DAUCS</name>
<dbReference type="SMART" id="SM00249">
    <property type="entry name" value="PHD"/>
    <property type="match status" value="1"/>
</dbReference>
<dbReference type="Gene3D" id="3.30.40.10">
    <property type="entry name" value="Zinc/RING finger domain, C3HC4 (zinc finger)"/>
    <property type="match status" value="1"/>
</dbReference>
<dbReference type="InterPro" id="IPR001005">
    <property type="entry name" value="SANT/Myb"/>
</dbReference>
<keyword evidence="1" id="KW-0479">Metal-binding</keyword>
<reference evidence="7" key="1">
    <citation type="journal article" date="2016" name="Nat. Genet.">
        <title>A high-quality carrot genome assembly provides new insights into carotenoid accumulation and asterid genome evolution.</title>
        <authorList>
            <person name="Iorizzo M."/>
            <person name="Ellison S."/>
            <person name="Senalik D."/>
            <person name="Zeng P."/>
            <person name="Satapoomin P."/>
            <person name="Huang J."/>
            <person name="Bowman M."/>
            <person name="Iovene M."/>
            <person name="Sanseverino W."/>
            <person name="Cavagnaro P."/>
            <person name="Yildiz M."/>
            <person name="Macko-Podgorni A."/>
            <person name="Moranska E."/>
            <person name="Grzebelus E."/>
            <person name="Grzebelus D."/>
            <person name="Ashrafi H."/>
            <person name="Zheng Z."/>
            <person name="Cheng S."/>
            <person name="Spooner D."/>
            <person name="Van Deynze A."/>
            <person name="Simon P."/>
        </authorList>
    </citation>
    <scope>NUCLEOTIDE SEQUENCE [LARGE SCALE GENOMIC DNA]</scope>
    <source>
        <tissue evidence="7">Leaf</tissue>
    </source>
</reference>
<feature type="coiled-coil region" evidence="4">
    <location>
        <begin position="430"/>
        <end position="457"/>
    </location>
</feature>
<keyword evidence="3" id="KW-0862">Zinc</keyword>
<dbReference type="InterPro" id="IPR019786">
    <property type="entry name" value="Zinc_finger_PHD-type_CS"/>
</dbReference>
<dbReference type="SMART" id="SM00717">
    <property type="entry name" value="SANT"/>
    <property type="match status" value="1"/>
</dbReference>
<dbReference type="PANTHER" id="PTHR47863:SF4">
    <property type="entry name" value="RING_FYVE_PHD ZINC FINGER SUPERFAMILY PROTEIN"/>
    <property type="match status" value="1"/>
</dbReference>
<evidence type="ECO:0000256" key="5">
    <source>
        <dbReference type="SAM" id="MobiDB-lite"/>
    </source>
</evidence>
<dbReference type="KEGG" id="dcr:108210479"/>
<evidence type="ECO:0000256" key="2">
    <source>
        <dbReference type="ARBA" id="ARBA00022771"/>
    </source>
</evidence>
<keyword evidence="4" id="KW-0175">Coiled coil</keyword>
<dbReference type="PANTHER" id="PTHR47863">
    <property type="entry name" value="RING/FYVE/PHD ZINC FINGER SUPERFAMILY PROTEIN"/>
    <property type="match status" value="1"/>
</dbReference>
<accession>A0A162AI78</accession>
<feature type="region of interest" description="Disordered" evidence="5">
    <location>
        <begin position="498"/>
        <end position="535"/>
    </location>
</feature>
<dbReference type="InterPro" id="IPR011011">
    <property type="entry name" value="Znf_FYVE_PHD"/>
</dbReference>
<sequence>MDEAVHINKFHWMDLCIKCDKGGKLLTCHQNGCPVVVHEDCLGSEAQFDDIGNFYCPYCVYKQATEDFTRAQREVVLAEKVLSKYLDGEGLGTEAFGTVNVTKSSDVGNWRVELEKDCHQMTGRGCIIGDHEADVNKESDVLLNRFGDDGRISDDINRVKSLEKQNELEGGVSRCGDECCSGGGQVDQQNMDRRCQSGDKIQYDAILTDTPSKQHQDAGHLEAHKIMKESVEAVEESEETMDEIQNQEQAHKSGRCQSGDKIQYDAILTDTPSKQHQDAGHFESHKIMKESVEAVEESEETMYEIPNQEQAHKTTEKIMCKESAPQVHTEAKRKVGDTTASTCMDNNTISEKVIGAQPPGVNAPSRSLRKNKSVHIEKGSTRCKPSKVATPPTIFTKLPALKEKRKRLAWKVEEEEMLKDTRHFEAHKIMKESVEAVEESEETMDEIQNQEQAHKTTEKIMCKESAPQVHTEAKRKVGDTTASTCMDANTISEKLNEAETPGVNTPRRSPRNKKSVHIEKGSTPCKPSKVAKPPTIFTKLPTHKEKRKRLAWKVEEEEMLKKTVQKYSKTVNIKLPWQKILEEGRVVFDETRTPTDLKDKWKNILSKEPRFKIS</sequence>
<dbReference type="InterPro" id="IPR009057">
    <property type="entry name" value="Homeodomain-like_sf"/>
</dbReference>
<dbReference type="GO" id="GO:0008270">
    <property type="term" value="F:zinc ion binding"/>
    <property type="evidence" value="ECO:0007669"/>
    <property type="project" value="UniProtKB-KW"/>
</dbReference>
<dbReference type="SUPFAM" id="SSF46689">
    <property type="entry name" value="Homeodomain-like"/>
    <property type="match status" value="1"/>
</dbReference>
<evidence type="ECO:0000313" key="7">
    <source>
        <dbReference type="EMBL" id="KZN01291.1"/>
    </source>
</evidence>
<dbReference type="InterPro" id="IPR001965">
    <property type="entry name" value="Znf_PHD"/>
</dbReference>
<dbReference type="PROSITE" id="PS01359">
    <property type="entry name" value="ZF_PHD_1"/>
    <property type="match status" value="1"/>
</dbReference>
<dbReference type="InterPro" id="IPR013083">
    <property type="entry name" value="Znf_RING/FYVE/PHD"/>
</dbReference>
<keyword evidence="2" id="KW-0863">Zinc-finger</keyword>
<dbReference type="AlphaFoldDB" id="A0A162AI78"/>
<dbReference type="OMA" id="PKTHENG"/>
<feature type="domain" description="Myb-like" evidence="6">
    <location>
        <begin position="544"/>
        <end position="605"/>
    </location>
</feature>
<gene>
    <name evidence="7" type="ORF">DCAR_010045</name>
</gene>
<proteinExistence type="predicted"/>
<dbReference type="Gene3D" id="1.10.10.60">
    <property type="entry name" value="Homeodomain-like"/>
    <property type="match status" value="1"/>
</dbReference>
<feature type="region of interest" description="Disordered" evidence="5">
    <location>
        <begin position="238"/>
        <end position="258"/>
    </location>
</feature>
<dbReference type="Gramene" id="KZN01291">
    <property type="protein sequence ID" value="KZN01291"/>
    <property type="gene ID" value="DCAR_010045"/>
</dbReference>